<dbReference type="AlphaFoldDB" id="A0A182S2X5"/>
<protein>
    <submittedName>
        <fullName evidence="2">Uncharacterized protein</fullName>
    </submittedName>
</protein>
<accession>A0A182S2X5</accession>
<dbReference type="VEuPathDB" id="VectorBase:AFUN014791"/>
<dbReference type="EnsemblMetazoa" id="AFUN014791-RA">
    <property type="protein sequence ID" value="AFUN014791-PA"/>
    <property type="gene ID" value="AFUN014791"/>
</dbReference>
<proteinExistence type="predicted"/>
<keyword evidence="1" id="KW-0472">Membrane</keyword>
<name>A0A182S2X5_ANOFN</name>
<reference evidence="2" key="1">
    <citation type="submission" date="2020-05" db="UniProtKB">
        <authorList>
            <consortium name="EnsemblMetazoa"/>
        </authorList>
    </citation>
    <scope>IDENTIFICATION</scope>
    <source>
        <strain evidence="2">FUMOZ</strain>
    </source>
</reference>
<keyword evidence="1" id="KW-0812">Transmembrane</keyword>
<organism evidence="2">
    <name type="scientific">Anopheles funestus</name>
    <name type="common">African malaria mosquito</name>
    <dbReference type="NCBI Taxonomy" id="62324"/>
    <lineage>
        <taxon>Eukaryota</taxon>
        <taxon>Metazoa</taxon>
        <taxon>Ecdysozoa</taxon>
        <taxon>Arthropoda</taxon>
        <taxon>Hexapoda</taxon>
        <taxon>Insecta</taxon>
        <taxon>Pterygota</taxon>
        <taxon>Neoptera</taxon>
        <taxon>Endopterygota</taxon>
        <taxon>Diptera</taxon>
        <taxon>Nematocera</taxon>
        <taxon>Culicoidea</taxon>
        <taxon>Culicidae</taxon>
        <taxon>Anophelinae</taxon>
        <taxon>Anopheles</taxon>
    </lineage>
</organism>
<feature type="transmembrane region" description="Helical" evidence="1">
    <location>
        <begin position="66"/>
        <end position="87"/>
    </location>
</feature>
<evidence type="ECO:0000256" key="1">
    <source>
        <dbReference type="SAM" id="Phobius"/>
    </source>
</evidence>
<keyword evidence="1" id="KW-1133">Transmembrane helix</keyword>
<evidence type="ECO:0000313" key="2">
    <source>
        <dbReference type="EnsemblMetazoa" id="AFUN014791-PA"/>
    </source>
</evidence>
<sequence length="89" mass="10051">MSCSKVWKTIRCVCTIINCFQDSTVSPHVPATYHYKDHVHLNTCTHTRRHKTEFGLNSKCPNTRQLVVLVASSVFGAVFAACIYLLITH</sequence>